<dbReference type="OMA" id="WLHACLT"/>
<evidence type="ECO:0000256" key="3">
    <source>
        <dbReference type="ARBA" id="ARBA00022989"/>
    </source>
</evidence>
<reference evidence="9" key="2">
    <citation type="submission" date="2012-11" db="EMBL/GenBank/DDBJ databases">
        <authorList>
            <person name="Kuo A."/>
            <person name="Curtis B.A."/>
            <person name="Tanifuji G."/>
            <person name="Burki F."/>
            <person name="Gruber A."/>
            <person name="Irimia M."/>
            <person name="Maruyama S."/>
            <person name="Arias M.C."/>
            <person name="Ball S.G."/>
            <person name="Gile G.H."/>
            <person name="Hirakawa Y."/>
            <person name="Hopkins J.F."/>
            <person name="Rensing S.A."/>
            <person name="Schmutz J."/>
            <person name="Symeonidi A."/>
            <person name="Elias M."/>
            <person name="Eveleigh R.J."/>
            <person name="Herman E.K."/>
            <person name="Klute M.J."/>
            <person name="Nakayama T."/>
            <person name="Obornik M."/>
            <person name="Reyes-Prieto A."/>
            <person name="Armbrust E.V."/>
            <person name="Aves S.J."/>
            <person name="Beiko R.G."/>
            <person name="Coutinho P."/>
            <person name="Dacks J.B."/>
            <person name="Durnford D.G."/>
            <person name="Fast N.M."/>
            <person name="Green B.R."/>
            <person name="Grisdale C."/>
            <person name="Hempe F."/>
            <person name="Henrissat B."/>
            <person name="Hoppner M.P."/>
            <person name="Ishida K.-I."/>
            <person name="Kim E."/>
            <person name="Koreny L."/>
            <person name="Kroth P.G."/>
            <person name="Liu Y."/>
            <person name="Malik S.-B."/>
            <person name="Maier U.G."/>
            <person name="McRose D."/>
            <person name="Mock T."/>
            <person name="Neilson J.A."/>
            <person name="Onodera N.T."/>
            <person name="Poole A.M."/>
            <person name="Pritham E.J."/>
            <person name="Richards T.A."/>
            <person name="Rocap G."/>
            <person name="Roy S.W."/>
            <person name="Sarai C."/>
            <person name="Schaack S."/>
            <person name="Shirato S."/>
            <person name="Slamovits C.H."/>
            <person name="Spencer D.F."/>
            <person name="Suzuki S."/>
            <person name="Worden A.Z."/>
            <person name="Zauner S."/>
            <person name="Barry K."/>
            <person name="Bell C."/>
            <person name="Bharti A.K."/>
            <person name="Crow J.A."/>
            <person name="Grimwood J."/>
            <person name="Kramer R."/>
            <person name="Lindquist E."/>
            <person name="Lucas S."/>
            <person name="Salamov A."/>
            <person name="McFadden G.I."/>
            <person name="Lane C.E."/>
            <person name="Keeling P.J."/>
            <person name="Gray M.W."/>
            <person name="Grigoriev I.V."/>
            <person name="Archibald J.M."/>
        </authorList>
    </citation>
    <scope>NUCLEOTIDE SEQUENCE</scope>
    <source>
        <strain evidence="9">CCMP2712</strain>
    </source>
</reference>
<dbReference type="AlphaFoldDB" id="L1J3T9"/>
<keyword evidence="9" id="KW-1185">Reference proteome</keyword>
<keyword evidence="2 5" id="KW-0812">Transmembrane</keyword>
<dbReference type="HOGENOM" id="CLU_2365987_0_0_1"/>
<proteinExistence type="predicted"/>
<reference evidence="7 9" key="1">
    <citation type="journal article" date="2012" name="Nature">
        <title>Algal genomes reveal evolutionary mosaicism and the fate of nucleomorphs.</title>
        <authorList>
            <consortium name="DOE Joint Genome Institute"/>
            <person name="Curtis B.A."/>
            <person name="Tanifuji G."/>
            <person name="Burki F."/>
            <person name="Gruber A."/>
            <person name="Irimia M."/>
            <person name="Maruyama S."/>
            <person name="Arias M.C."/>
            <person name="Ball S.G."/>
            <person name="Gile G.H."/>
            <person name="Hirakawa Y."/>
            <person name="Hopkins J.F."/>
            <person name="Kuo A."/>
            <person name="Rensing S.A."/>
            <person name="Schmutz J."/>
            <person name="Symeonidi A."/>
            <person name="Elias M."/>
            <person name="Eveleigh R.J."/>
            <person name="Herman E.K."/>
            <person name="Klute M.J."/>
            <person name="Nakayama T."/>
            <person name="Obornik M."/>
            <person name="Reyes-Prieto A."/>
            <person name="Armbrust E.V."/>
            <person name="Aves S.J."/>
            <person name="Beiko R.G."/>
            <person name="Coutinho P."/>
            <person name="Dacks J.B."/>
            <person name="Durnford D.G."/>
            <person name="Fast N.M."/>
            <person name="Green B.R."/>
            <person name="Grisdale C.J."/>
            <person name="Hempel F."/>
            <person name="Henrissat B."/>
            <person name="Hoppner M.P."/>
            <person name="Ishida K."/>
            <person name="Kim E."/>
            <person name="Koreny L."/>
            <person name="Kroth P.G."/>
            <person name="Liu Y."/>
            <person name="Malik S.B."/>
            <person name="Maier U.G."/>
            <person name="McRose D."/>
            <person name="Mock T."/>
            <person name="Neilson J.A."/>
            <person name="Onodera N.T."/>
            <person name="Poole A.M."/>
            <person name="Pritham E.J."/>
            <person name="Richards T.A."/>
            <person name="Rocap G."/>
            <person name="Roy S.W."/>
            <person name="Sarai C."/>
            <person name="Schaack S."/>
            <person name="Shirato S."/>
            <person name="Slamovits C.H."/>
            <person name="Spencer D.F."/>
            <person name="Suzuki S."/>
            <person name="Worden A.Z."/>
            <person name="Zauner S."/>
            <person name="Barry K."/>
            <person name="Bell C."/>
            <person name="Bharti A.K."/>
            <person name="Crow J.A."/>
            <person name="Grimwood J."/>
            <person name="Kramer R."/>
            <person name="Lindquist E."/>
            <person name="Lucas S."/>
            <person name="Salamov A."/>
            <person name="McFadden G.I."/>
            <person name="Lane C.E."/>
            <person name="Keeling P.J."/>
            <person name="Gray M.W."/>
            <person name="Grigoriev I.V."/>
            <person name="Archibald J.M."/>
        </authorList>
    </citation>
    <scope>NUCLEOTIDE SEQUENCE</scope>
    <source>
        <strain evidence="7 9">CCMP2712</strain>
    </source>
</reference>
<evidence type="ECO:0000313" key="9">
    <source>
        <dbReference type="Proteomes" id="UP000011087"/>
    </source>
</evidence>
<organism evidence="7">
    <name type="scientific">Guillardia theta (strain CCMP2712)</name>
    <name type="common">Cryptophyte</name>
    <dbReference type="NCBI Taxonomy" id="905079"/>
    <lineage>
        <taxon>Eukaryota</taxon>
        <taxon>Cryptophyceae</taxon>
        <taxon>Pyrenomonadales</taxon>
        <taxon>Geminigeraceae</taxon>
        <taxon>Guillardia</taxon>
    </lineage>
</organism>
<dbReference type="GeneID" id="17299506"/>
<dbReference type="PaxDb" id="55529-EKX42760"/>
<feature type="domain" description="DUF202" evidence="6">
    <location>
        <begin position="5"/>
        <end position="74"/>
    </location>
</feature>
<dbReference type="PANTHER" id="PTHR46140">
    <property type="entry name" value="VACUOLAR TRANSPORTER CHAPERONE 1-RELATED"/>
    <property type="match status" value="1"/>
</dbReference>
<feature type="transmembrane region" description="Helical" evidence="5">
    <location>
        <begin position="14"/>
        <end position="35"/>
    </location>
</feature>
<dbReference type="EMBL" id="JH993014">
    <property type="protein sequence ID" value="EKX42760.1"/>
    <property type="molecule type" value="Genomic_DNA"/>
</dbReference>
<dbReference type="eggNOG" id="KOG4580">
    <property type="taxonomic scope" value="Eukaryota"/>
</dbReference>
<evidence type="ECO:0000256" key="2">
    <source>
        <dbReference type="ARBA" id="ARBA00022692"/>
    </source>
</evidence>
<keyword evidence="3 5" id="KW-1133">Transmembrane helix</keyword>
<evidence type="ECO:0000259" key="6">
    <source>
        <dbReference type="Pfam" id="PF02656"/>
    </source>
</evidence>
<evidence type="ECO:0000313" key="8">
    <source>
        <dbReference type="EnsemblProtists" id="EKX42760"/>
    </source>
</evidence>
<dbReference type="Proteomes" id="UP000011087">
    <property type="component" value="Unassembled WGS sequence"/>
</dbReference>
<gene>
    <name evidence="7" type="ORF">GUITHDRAFT_140922</name>
</gene>
<comment type="subcellular location">
    <subcellularLocation>
        <location evidence="1">Endomembrane system</location>
        <topology evidence="1">Multi-pass membrane protein</topology>
    </subcellularLocation>
</comment>
<dbReference type="InterPro" id="IPR003807">
    <property type="entry name" value="DUF202"/>
</dbReference>
<feature type="transmembrane region" description="Helical" evidence="5">
    <location>
        <begin position="47"/>
        <end position="71"/>
    </location>
</feature>
<dbReference type="OrthoDB" id="2243669at2759"/>
<dbReference type="InterPro" id="IPR051572">
    <property type="entry name" value="VTC_Complex_Subunit"/>
</dbReference>
<evidence type="ECO:0000256" key="1">
    <source>
        <dbReference type="ARBA" id="ARBA00004127"/>
    </source>
</evidence>
<accession>L1J3T9</accession>
<dbReference type="PANTHER" id="PTHR46140:SF1">
    <property type="entry name" value="VACUOLAR TRANSPORTER CHAPERONE COMPLEX SUBUNIT 4-RELATED"/>
    <property type="match status" value="1"/>
</dbReference>
<dbReference type="Pfam" id="PF02656">
    <property type="entry name" value="DUF202"/>
    <property type="match status" value="1"/>
</dbReference>
<sequence length="118" mass="13124">MRLHKDFFANERNYIHWLHMGVTLGSVSSLISAVSGRDAPGAHRSSMLVVSTVLVLCSIVFSLYAMYTFFWRRRNIRSIEPGAYAAYVDEPYGPLALSGVLLVTLITILFTASIPIQS</sequence>
<dbReference type="GO" id="GO:0012505">
    <property type="term" value="C:endomembrane system"/>
    <property type="evidence" value="ECO:0007669"/>
    <property type="project" value="UniProtKB-SubCell"/>
</dbReference>
<evidence type="ECO:0000256" key="4">
    <source>
        <dbReference type="ARBA" id="ARBA00023136"/>
    </source>
</evidence>
<reference evidence="8" key="3">
    <citation type="submission" date="2015-06" db="UniProtKB">
        <authorList>
            <consortium name="EnsemblProtists"/>
        </authorList>
    </citation>
    <scope>IDENTIFICATION</scope>
</reference>
<name>L1J3T9_GUITC</name>
<evidence type="ECO:0000256" key="5">
    <source>
        <dbReference type="SAM" id="Phobius"/>
    </source>
</evidence>
<dbReference type="EnsemblProtists" id="EKX42760">
    <property type="protein sequence ID" value="EKX42760"/>
    <property type="gene ID" value="GUITHDRAFT_140922"/>
</dbReference>
<dbReference type="KEGG" id="gtt:GUITHDRAFT_140922"/>
<feature type="transmembrane region" description="Helical" evidence="5">
    <location>
        <begin position="91"/>
        <end position="112"/>
    </location>
</feature>
<dbReference type="RefSeq" id="XP_005829740.1">
    <property type="nucleotide sequence ID" value="XM_005829683.1"/>
</dbReference>
<evidence type="ECO:0000313" key="7">
    <source>
        <dbReference type="EMBL" id="EKX42760.1"/>
    </source>
</evidence>
<protein>
    <recommendedName>
        <fullName evidence="6">DUF202 domain-containing protein</fullName>
    </recommendedName>
</protein>
<keyword evidence="4 5" id="KW-0472">Membrane</keyword>